<name>A0A938Y280_9ACTN</name>
<gene>
    <name evidence="3" type="ORF">JK386_01645</name>
</gene>
<keyword evidence="2" id="KW-0812">Transmembrane</keyword>
<reference evidence="3" key="1">
    <citation type="submission" date="2021-01" db="EMBL/GenBank/DDBJ databases">
        <title>Novel species in genus Nocardioides.</title>
        <authorList>
            <person name="Zhang G."/>
        </authorList>
    </citation>
    <scope>NUCLEOTIDE SEQUENCE</scope>
    <source>
        <strain evidence="3">Zg-536</strain>
    </source>
</reference>
<dbReference type="RefSeq" id="WP_205289886.1">
    <property type="nucleotide sequence ID" value="NZ_CP074406.1"/>
</dbReference>
<feature type="compositionally biased region" description="Low complexity" evidence="1">
    <location>
        <begin position="1"/>
        <end position="16"/>
    </location>
</feature>
<keyword evidence="2" id="KW-1133">Transmembrane helix</keyword>
<dbReference type="AlphaFoldDB" id="A0A938Y280"/>
<feature type="transmembrane region" description="Helical" evidence="2">
    <location>
        <begin position="94"/>
        <end position="117"/>
    </location>
</feature>
<feature type="region of interest" description="Disordered" evidence="1">
    <location>
        <begin position="1"/>
        <end position="85"/>
    </location>
</feature>
<keyword evidence="4" id="KW-1185">Reference proteome</keyword>
<protein>
    <recommendedName>
        <fullName evidence="5">DUF4878 domain-containing protein</fullName>
    </recommendedName>
</protein>
<sequence length="278" mass="27845">MSHQFPGPGQPGEQPPTQISPQGSGGTPPQYGGPGGYPPQQGGGYPPQQGGGYGGYGQPPAPGGYGPPGQGGGYPGGPQGYGPPPGGGGSKKGLIIGILVGVVALVVVAALVVVLVVSGGDDGDDDSVADDTSSATTSDSPTDSATDSPTATPTESTPTEVVTSEPPVTNAPSGDPTITARAFLDSLLEGDCLAVEGLTTERYFVREFTDQAGCKRSAGNLEMSNAEYTFDEPVTVATISTVTGDVYAPNTGKTLASTWLLDGSTGEWLVSAYSYVEK</sequence>
<evidence type="ECO:0000256" key="1">
    <source>
        <dbReference type="SAM" id="MobiDB-lite"/>
    </source>
</evidence>
<evidence type="ECO:0008006" key="5">
    <source>
        <dbReference type="Google" id="ProtNLM"/>
    </source>
</evidence>
<dbReference type="EMBL" id="JAERTX010000001">
    <property type="protein sequence ID" value="MBM9458598.1"/>
    <property type="molecule type" value="Genomic_DNA"/>
</dbReference>
<keyword evidence="2" id="KW-0472">Membrane</keyword>
<evidence type="ECO:0000313" key="4">
    <source>
        <dbReference type="Proteomes" id="UP000663791"/>
    </source>
</evidence>
<feature type="compositionally biased region" description="Low complexity" evidence="1">
    <location>
        <begin position="130"/>
        <end position="168"/>
    </location>
</feature>
<dbReference type="Proteomes" id="UP000663791">
    <property type="component" value="Unassembled WGS sequence"/>
</dbReference>
<feature type="compositionally biased region" description="Gly residues" evidence="1">
    <location>
        <begin position="41"/>
        <end position="80"/>
    </location>
</feature>
<organism evidence="3 4">
    <name type="scientific">Nocardioides faecalis</name>
    <dbReference type="NCBI Taxonomy" id="2803858"/>
    <lineage>
        <taxon>Bacteria</taxon>
        <taxon>Bacillati</taxon>
        <taxon>Actinomycetota</taxon>
        <taxon>Actinomycetes</taxon>
        <taxon>Propionibacteriales</taxon>
        <taxon>Nocardioidaceae</taxon>
        <taxon>Nocardioides</taxon>
    </lineage>
</organism>
<evidence type="ECO:0000256" key="2">
    <source>
        <dbReference type="SAM" id="Phobius"/>
    </source>
</evidence>
<proteinExistence type="predicted"/>
<evidence type="ECO:0000313" key="3">
    <source>
        <dbReference type="EMBL" id="MBM9458598.1"/>
    </source>
</evidence>
<feature type="region of interest" description="Disordered" evidence="1">
    <location>
        <begin position="119"/>
        <end position="176"/>
    </location>
</feature>
<comment type="caution">
    <text evidence="3">The sequence shown here is derived from an EMBL/GenBank/DDBJ whole genome shotgun (WGS) entry which is preliminary data.</text>
</comment>
<accession>A0A938Y280</accession>